<dbReference type="GO" id="GO:0006694">
    <property type="term" value="P:steroid biosynthetic process"/>
    <property type="evidence" value="ECO:0007669"/>
    <property type="project" value="InterPro"/>
</dbReference>
<dbReference type="AlphaFoldDB" id="A0A2P6N790"/>
<keyword evidence="2 3" id="KW-0560">Oxidoreductase</keyword>
<dbReference type="Gene3D" id="3.40.50.720">
    <property type="entry name" value="NAD(P)-binding Rossmann-like Domain"/>
    <property type="match status" value="1"/>
</dbReference>
<dbReference type="FunCoup" id="A0A2P6N790">
    <property type="interactions" value="54"/>
</dbReference>
<dbReference type="InterPro" id="IPR050177">
    <property type="entry name" value="Lipid_A_modif_metabolic_enz"/>
</dbReference>
<proteinExistence type="inferred from homology"/>
<organism evidence="5 6">
    <name type="scientific">Planoprotostelium fungivorum</name>
    <dbReference type="NCBI Taxonomy" id="1890364"/>
    <lineage>
        <taxon>Eukaryota</taxon>
        <taxon>Amoebozoa</taxon>
        <taxon>Evosea</taxon>
        <taxon>Variosea</taxon>
        <taxon>Cavosteliida</taxon>
        <taxon>Cavosteliaceae</taxon>
        <taxon>Planoprotostelium</taxon>
    </lineage>
</organism>
<sequence length="369" mass="41647">MQYNTLCLYDVTNFLSLSWYVKRKQTDTSMTKTVLVLGGSGFLGRNLVNSLHDRGNLKIKVVDVSRTFEDDRVDFDAGDITRIDDLYKAFEGVDTVFHTVSPAVSLDAKPSESLLYAVNVLGTQNVIEACIRVGVRQLIYTSSASVVFDGTALHHVDETQAYPAKHLDPYSETKAEAERCVLEANGRKGLLTVSLRPSGLFGPHDTTAWPGFLKVAREGKSRVLIGDGTNQFDWSYIENVAQAHLLAMDRLTEGSPVAGSSYFITNDEPTLFWSMADYVYSSYGYPKTNVHLPYFIMLQVCILLELIALLLGWFGFKWTPIFNRFRCANSAMNRTFSIEKAKKELGYKPHITLEEAKERTLKWFKENRR</sequence>
<gene>
    <name evidence="5" type="ORF">PROFUN_12497</name>
</gene>
<feature type="domain" description="3-beta hydroxysteroid dehydrogenase/isomerase" evidence="4">
    <location>
        <begin position="35"/>
        <end position="293"/>
    </location>
</feature>
<dbReference type="Pfam" id="PF01073">
    <property type="entry name" value="3Beta_HSD"/>
    <property type="match status" value="1"/>
</dbReference>
<evidence type="ECO:0000313" key="5">
    <source>
        <dbReference type="EMBL" id="PRP79825.1"/>
    </source>
</evidence>
<dbReference type="PANTHER" id="PTHR43245:SF51">
    <property type="entry name" value="SHORT CHAIN DEHYDROGENASE_REDUCTASE FAMILY 42E, MEMBER 2"/>
    <property type="match status" value="1"/>
</dbReference>
<keyword evidence="6" id="KW-1185">Reference proteome</keyword>
<evidence type="ECO:0000259" key="4">
    <source>
        <dbReference type="Pfam" id="PF01073"/>
    </source>
</evidence>
<evidence type="ECO:0000256" key="3">
    <source>
        <dbReference type="RuleBase" id="RU004475"/>
    </source>
</evidence>
<dbReference type="OrthoDB" id="10058185at2759"/>
<keyword evidence="3" id="KW-0812">Transmembrane</keyword>
<dbReference type="SUPFAM" id="SSF51735">
    <property type="entry name" value="NAD(P)-binding Rossmann-fold domains"/>
    <property type="match status" value="1"/>
</dbReference>
<reference evidence="5 6" key="1">
    <citation type="journal article" date="2018" name="Genome Biol. Evol.">
        <title>Multiple Roots of Fruiting Body Formation in Amoebozoa.</title>
        <authorList>
            <person name="Hillmann F."/>
            <person name="Forbes G."/>
            <person name="Novohradska S."/>
            <person name="Ferling I."/>
            <person name="Riege K."/>
            <person name="Groth M."/>
            <person name="Westermann M."/>
            <person name="Marz M."/>
            <person name="Spaller T."/>
            <person name="Winckler T."/>
            <person name="Schaap P."/>
            <person name="Glockner G."/>
        </authorList>
    </citation>
    <scope>NUCLEOTIDE SEQUENCE [LARGE SCALE GENOMIC DNA]</scope>
    <source>
        <strain evidence="5 6">Jena</strain>
    </source>
</reference>
<feature type="transmembrane region" description="Helical" evidence="3">
    <location>
        <begin position="292"/>
        <end position="316"/>
    </location>
</feature>
<keyword evidence="3" id="KW-1133">Transmembrane helix</keyword>
<evidence type="ECO:0000256" key="1">
    <source>
        <dbReference type="ARBA" id="ARBA00009219"/>
    </source>
</evidence>
<name>A0A2P6N790_9EUKA</name>
<dbReference type="STRING" id="1890364.A0A2P6N790"/>
<accession>A0A2P6N790</accession>
<keyword evidence="3" id="KW-0472">Membrane</keyword>
<evidence type="ECO:0000256" key="2">
    <source>
        <dbReference type="ARBA" id="ARBA00023002"/>
    </source>
</evidence>
<dbReference type="PANTHER" id="PTHR43245">
    <property type="entry name" value="BIFUNCTIONAL POLYMYXIN RESISTANCE PROTEIN ARNA"/>
    <property type="match status" value="1"/>
</dbReference>
<dbReference type="Proteomes" id="UP000241769">
    <property type="component" value="Unassembled WGS sequence"/>
</dbReference>
<dbReference type="InterPro" id="IPR002225">
    <property type="entry name" value="3Beta_OHSteriod_DH/Estase"/>
</dbReference>
<dbReference type="InParanoid" id="A0A2P6N790"/>
<comment type="caution">
    <text evidence="5">The sequence shown here is derived from an EMBL/GenBank/DDBJ whole genome shotgun (WGS) entry which is preliminary data.</text>
</comment>
<evidence type="ECO:0000313" key="6">
    <source>
        <dbReference type="Proteomes" id="UP000241769"/>
    </source>
</evidence>
<dbReference type="EMBL" id="MDYQ01000169">
    <property type="protein sequence ID" value="PRP79825.1"/>
    <property type="molecule type" value="Genomic_DNA"/>
</dbReference>
<comment type="similarity">
    <text evidence="1 3">Belongs to the 3-beta-HSD family.</text>
</comment>
<dbReference type="InterPro" id="IPR036291">
    <property type="entry name" value="NAD(P)-bd_dom_sf"/>
</dbReference>
<dbReference type="GO" id="GO:0016616">
    <property type="term" value="F:oxidoreductase activity, acting on the CH-OH group of donors, NAD or NADP as acceptor"/>
    <property type="evidence" value="ECO:0007669"/>
    <property type="project" value="InterPro"/>
</dbReference>
<protein>
    <submittedName>
        <fullName evidence="5">3beta-hydroxysteroid dehydrogenase</fullName>
    </submittedName>
</protein>